<sequence>MGSGDTDGGATGERQQLQRGTADGASWIDAEVARCALGDNRLCDRLRLPQHLKGAVGAPLPLACQDWADAKATGGRFVSTAGLVPVVQDTTGSACAGPSRRPLARSAECRSVGTAKAIRGPTRCLHGRMRCYRPR</sequence>
<dbReference type="Proteomes" id="UP000600101">
    <property type="component" value="Unassembled WGS sequence"/>
</dbReference>
<evidence type="ECO:0000259" key="2">
    <source>
        <dbReference type="Pfam" id="PF14706"/>
    </source>
</evidence>
<dbReference type="Gene3D" id="1.10.246.40">
    <property type="entry name" value="Tn5 transposase, domain 1"/>
    <property type="match status" value="1"/>
</dbReference>
<protein>
    <recommendedName>
        <fullName evidence="2">Transposase Tn5-like N-terminal domain-containing protein</fullName>
    </recommendedName>
</protein>
<dbReference type="EMBL" id="JACOMF010000014">
    <property type="protein sequence ID" value="MBC4016304.1"/>
    <property type="molecule type" value="Genomic_DNA"/>
</dbReference>
<evidence type="ECO:0000313" key="3">
    <source>
        <dbReference type="EMBL" id="MBC4016304.1"/>
    </source>
</evidence>
<feature type="domain" description="Transposase Tn5-like N-terminal" evidence="2">
    <location>
        <begin position="26"/>
        <end position="73"/>
    </location>
</feature>
<reference evidence="3" key="1">
    <citation type="submission" date="2020-08" db="EMBL/GenBank/DDBJ databases">
        <authorList>
            <person name="Hu Y."/>
            <person name="Nguyen S.V."/>
            <person name="Li F."/>
            <person name="Fanning S."/>
        </authorList>
    </citation>
    <scope>NUCLEOTIDE SEQUENCE</scope>
    <source>
        <strain evidence="3">SYSU D8009</strain>
    </source>
</reference>
<keyword evidence="4" id="KW-1185">Reference proteome</keyword>
<dbReference type="AlphaFoldDB" id="A0A9X0QYF6"/>
<dbReference type="InterPro" id="IPR038215">
    <property type="entry name" value="TN5-like_N_sf"/>
</dbReference>
<proteinExistence type="predicted"/>
<evidence type="ECO:0000313" key="4">
    <source>
        <dbReference type="Proteomes" id="UP000600101"/>
    </source>
</evidence>
<organism evidence="3 4">
    <name type="scientific">Siccirubricoccus deserti</name>
    <dbReference type="NCBI Taxonomy" id="2013562"/>
    <lineage>
        <taxon>Bacteria</taxon>
        <taxon>Pseudomonadati</taxon>
        <taxon>Pseudomonadota</taxon>
        <taxon>Alphaproteobacteria</taxon>
        <taxon>Acetobacterales</taxon>
        <taxon>Roseomonadaceae</taxon>
        <taxon>Siccirubricoccus</taxon>
    </lineage>
</organism>
<feature type="compositionally biased region" description="Gly residues" evidence="1">
    <location>
        <begin position="1"/>
        <end position="11"/>
    </location>
</feature>
<comment type="caution">
    <text evidence="3">The sequence shown here is derived from an EMBL/GenBank/DDBJ whole genome shotgun (WGS) entry which is preliminary data.</text>
</comment>
<dbReference type="Pfam" id="PF14706">
    <property type="entry name" value="Tnp_DNA_bind"/>
    <property type="match status" value="1"/>
</dbReference>
<gene>
    <name evidence="3" type="ORF">H7965_13345</name>
</gene>
<dbReference type="InterPro" id="IPR014735">
    <property type="entry name" value="Transposase_Tn5-like_N"/>
</dbReference>
<evidence type="ECO:0000256" key="1">
    <source>
        <dbReference type="SAM" id="MobiDB-lite"/>
    </source>
</evidence>
<name>A0A9X0QYF6_9PROT</name>
<feature type="region of interest" description="Disordered" evidence="1">
    <location>
        <begin position="1"/>
        <end position="22"/>
    </location>
</feature>
<accession>A0A9X0QYF6</accession>
<dbReference type="RefSeq" id="WP_186771077.1">
    <property type="nucleotide sequence ID" value="NZ_JACOMF010000014.1"/>
</dbReference>